<dbReference type="PROSITE" id="PS00768">
    <property type="entry name" value="TRANSTHYRETIN_1"/>
    <property type="match status" value="1"/>
</dbReference>
<dbReference type="InterPro" id="IPR023419">
    <property type="entry name" value="Transthyretin_CS"/>
</dbReference>
<dbReference type="Proteomes" id="UP000053676">
    <property type="component" value="Unassembled WGS sequence"/>
</dbReference>
<keyword evidence="6 8" id="KW-0378">Hydrolase</keyword>
<dbReference type="AlphaFoldDB" id="W2T0P0"/>
<sequence>MYSLFVFLFFIPSVKMETPTASISSHVLDIALGRPAEGVNIHAYVEENGAWKLQKSGYFQIFGFYFSTTTSNGRVPWVTPNVPLIVTNYKLTFMTGDYYKEMNMTTFYPSVEVIFYIADATQHYHVPLTLSPYGYSTYRGS</sequence>
<protein>
    <recommendedName>
        <fullName evidence="8">5-hydroxyisourate hydrolase</fullName>
        <shortName evidence="8">HIU hydrolase</shortName>
        <shortName evidence="8">HIUHase</shortName>
        <ecNumber evidence="8">3.5.2.17</ecNumber>
    </recommendedName>
</protein>
<name>W2T0P0_NECAM</name>
<feature type="domain" description="Transthyretin/hydroxyisourate hydrolase" evidence="10">
    <location>
        <begin position="23"/>
        <end position="140"/>
    </location>
</feature>
<dbReference type="InterPro" id="IPR023418">
    <property type="entry name" value="Thyroxine_BS"/>
</dbReference>
<evidence type="ECO:0000256" key="6">
    <source>
        <dbReference type="ARBA" id="ARBA00022801"/>
    </source>
</evidence>
<dbReference type="Pfam" id="PF00576">
    <property type="entry name" value="Transthyretin"/>
    <property type="match status" value="1"/>
</dbReference>
<gene>
    <name evidence="11" type="ORF">NECAME_12306</name>
</gene>
<comment type="similarity">
    <text evidence="3 8">Belongs to the transthyretin family. 5-hydroxyisourate hydrolase subfamily.</text>
</comment>
<dbReference type="KEGG" id="nai:NECAME_12306"/>
<evidence type="ECO:0000313" key="12">
    <source>
        <dbReference type="Proteomes" id="UP000053676"/>
    </source>
</evidence>
<feature type="signal peptide" evidence="9">
    <location>
        <begin position="1"/>
        <end position="16"/>
    </location>
</feature>
<dbReference type="EC" id="3.5.2.17" evidence="8"/>
<dbReference type="InterPro" id="IPR014306">
    <property type="entry name" value="Hydroxyisourate_hydrolase"/>
</dbReference>
<evidence type="ECO:0000256" key="4">
    <source>
        <dbReference type="ARBA" id="ARBA00011881"/>
    </source>
</evidence>
<accession>W2T0P0</accession>
<evidence type="ECO:0000256" key="5">
    <source>
        <dbReference type="ARBA" id="ARBA00022631"/>
    </source>
</evidence>
<dbReference type="PROSITE" id="PS00769">
    <property type="entry name" value="TRANSTHYRETIN_2"/>
    <property type="match status" value="1"/>
</dbReference>
<organism evidence="11 12">
    <name type="scientific">Necator americanus</name>
    <name type="common">Human hookworm</name>
    <dbReference type="NCBI Taxonomy" id="51031"/>
    <lineage>
        <taxon>Eukaryota</taxon>
        <taxon>Metazoa</taxon>
        <taxon>Ecdysozoa</taxon>
        <taxon>Nematoda</taxon>
        <taxon>Chromadorea</taxon>
        <taxon>Rhabditida</taxon>
        <taxon>Rhabditina</taxon>
        <taxon>Rhabditomorpha</taxon>
        <taxon>Strongyloidea</taxon>
        <taxon>Ancylostomatidae</taxon>
        <taxon>Bunostominae</taxon>
        <taxon>Necator</taxon>
    </lineage>
</organism>
<feature type="binding site" evidence="7">
    <location>
        <position position="74"/>
    </location>
    <ligand>
        <name>substrate</name>
    </ligand>
</feature>
<comment type="catalytic activity">
    <reaction evidence="1 8">
        <text>5-hydroxyisourate + H2O = 5-hydroxy-2-oxo-4-ureido-2,5-dihydro-1H-imidazole-5-carboxylate + H(+)</text>
        <dbReference type="Rhea" id="RHEA:23736"/>
        <dbReference type="ChEBI" id="CHEBI:15377"/>
        <dbReference type="ChEBI" id="CHEBI:15378"/>
        <dbReference type="ChEBI" id="CHEBI:18072"/>
        <dbReference type="ChEBI" id="CHEBI:58639"/>
        <dbReference type="EC" id="3.5.2.17"/>
    </reaction>
</comment>
<dbReference type="PRINTS" id="PR00189">
    <property type="entry name" value="TRNSTHYRETIN"/>
</dbReference>
<dbReference type="NCBIfam" id="TIGR02962">
    <property type="entry name" value="hdxy_isourate"/>
    <property type="match status" value="1"/>
</dbReference>
<keyword evidence="9" id="KW-0732">Signal</keyword>
<dbReference type="OMA" id="CSENQNY"/>
<keyword evidence="12" id="KW-1185">Reference proteome</keyword>
<dbReference type="Gene3D" id="2.60.40.180">
    <property type="entry name" value="Transthyretin/hydroxyisourate hydrolase domain"/>
    <property type="match status" value="1"/>
</dbReference>
<dbReference type="GO" id="GO:0006144">
    <property type="term" value="P:purine nucleobase metabolic process"/>
    <property type="evidence" value="ECO:0007669"/>
    <property type="project" value="UniProtKB-KW"/>
</dbReference>
<comment type="subunit">
    <text evidence="4 8">Homotetramer.</text>
</comment>
<dbReference type="CDD" id="cd05822">
    <property type="entry name" value="TLP_HIUase"/>
    <property type="match status" value="1"/>
</dbReference>
<proteinExistence type="inferred from homology"/>
<evidence type="ECO:0000256" key="3">
    <source>
        <dbReference type="ARBA" id="ARBA00009850"/>
    </source>
</evidence>
<evidence type="ECO:0000256" key="1">
    <source>
        <dbReference type="ARBA" id="ARBA00001043"/>
    </source>
</evidence>
<dbReference type="InterPro" id="IPR023416">
    <property type="entry name" value="Transthyretin/HIU_hydrolase_d"/>
</dbReference>
<dbReference type="OrthoDB" id="10265230at2759"/>
<dbReference type="PANTHER" id="PTHR10395">
    <property type="entry name" value="URICASE AND TRANSTHYRETIN-RELATED"/>
    <property type="match status" value="1"/>
</dbReference>
<comment type="function">
    <text evidence="2">Catalyzes the hydrolysis of 5-hydroxyisourate (HIU) to 2-oxo-4-hydroxy-4-carboxy-5-ureidoimidazoline (OHCU).</text>
</comment>
<dbReference type="GO" id="GO:0033971">
    <property type="term" value="F:hydroxyisourate hydrolase activity"/>
    <property type="evidence" value="ECO:0007669"/>
    <property type="project" value="UniProtKB-EC"/>
</dbReference>
<dbReference type="InterPro" id="IPR000895">
    <property type="entry name" value="Transthyretin/HIU_hydrolase"/>
</dbReference>
<evidence type="ECO:0000256" key="2">
    <source>
        <dbReference type="ARBA" id="ARBA00002704"/>
    </source>
</evidence>
<dbReference type="InterPro" id="IPR036817">
    <property type="entry name" value="Transthyretin/HIU_hydrolase_sf"/>
</dbReference>
<evidence type="ECO:0000256" key="9">
    <source>
        <dbReference type="SAM" id="SignalP"/>
    </source>
</evidence>
<feature type="chain" id="PRO_5004825709" description="5-hydroxyisourate hydrolase" evidence="9">
    <location>
        <begin position="17"/>
        <end position="141"/>
    </location>
</feature>
<dbReference type="EMBL" id="KI660288">
    <property type="protein sequence ID" value="ETN75575.1"/>
    <property type="molecule type" value="Genomic_DNA"/>
</dbReference>
<keyword evidence="5 8" id="KW-0659">Purine metabolism</keyword>
<evidence type="ECO:0000313" key="11">
    <source>
        <dbReference type="EMBL" id="ETN75575.1"/>
    </source>
</evidence>
<feature type="binding site" evidence="7">
    <location>
        <position position="26"/>
    </location>
    <ligand>
        <name>substrate</name>
    </ligand>
</feature>
<dbReference type="PANTHER" id="PTHR10395:SF7">
    <property type="entry name" value="5-HYDROXYISOURATE HYDROLASE"/>
    <property type="match status" value="1"/>
</dbReference>
<reference evidence="12" key="1">
    <citation type="journal article" date="2014" name="Nat. Genet.">
        <title>Genome of the human hookworm Necator americanus.</title>
        <authorList>
            <person name="Tang Y.T."/>
            <person name="Gao X."/>
            <person name="Rosa B.A."/>
            <person name="Abubucker S."/>
            <person name="Hallsworth-Pepin K."/>
            <person name="Martin J."/>
            <person name="Tyagi R."/>
            <person name="Heizer E."/>
            <person name="Zhang X."/>
            <person name="Bhonagiri-Palsikar V."/>
            <person name="Minx P."/>
            <person name="Warren W.C."/>
            <person name="Wang Q."/>
            <person name="Zhan B."/>
            <person name="Hotez P.J."/>
            <person name="Sternberg P.W."/>
            <person name="Dougall A."/>
            <person name="Gaze S.T."/>
            <person name="Mulvenna J."/>
            <person name="Sotillo J."/>
            <person name="Ranganathan S."/>
            <person name="Rabelo E.M."/>
            <person name="Wilson R.K."/>
            <person name="Felgner P.L."/>
            <person name="Bethony J."/>
            <person name="Hawdon J.M."/>
            <person name="Gasser R.B."/>
            <person name="Loukas A."/>
            <person name="Mitreva M."/>
        </authorList>
    </citation>
    <scope>NUCLEOTIDE SEQUENCE [LARGE SCALE GENOMIC DNA]</scope>
</reference>
<dbReference type="STRING" id="51031.W2T0P0"/>
<evidence type="ECO:0000256" key="7">
    <source>
        <dbReference type="PIRSR" id="PIRSR600895-51"/>
    </source>
</evidence>
<dbReference type="SUPFAM" id="SSF49472">
    <property type="entry name" value="Transthyretin (synonym: prealbumin)"/>
    <property type="match status" value="1"/>
</dbReference>
<evidence type="ECO:0000256" key="8">
    <source>
        <dbReference type="RuleBase" id="RU361270"/>
    </source>
</evidence>
<feature type="binding site" evidence="7">
    <location>
        <position position="138"/>
    </location>
    <ligand>
        <name>substrate</name>
    </ligand>
</feature>
<evidence type="ECO:0000259" key="10">
    <source>
        <dbReference type="Pfam" id="PF00576"/>
    </source>
</evidence>